<reference evidence="2" key="1">
    <citation type="journal article" date="2017" name="Gigascience">
        <title>The genome draft of coconut (Cocos nucifera).</title>
        <authorList>
            <person name="Xiao Y."/>
            <person name="Xu P."/>
            <person name="Fan H."/>
            <person name="Baudouin L."/>
            <person name="Xia W."/>
            <person name="Bocs S."/>
            <person name="Xu J."/>
            <person name="Li Q."/>
            <person name="Guo A."/>
            <person name="Zhou L."/>
            <person name="Li J."/>
            <person name="Wu Y."/>
            <person name="Ma Z."/>
            <person name="Armero A."/>
            <person name="Issali A.E."/>
            <person name="Liu N."/>
            <person name="Peng M."/>
            <person name="Yang Y."/>
        </authorList>
    </citation>
    <scope>NUCLEOTIDE SEQUENCE</scope>
    <source>
        <tissue evidence="2">Spear leaf of Hainan Tall coconut</tissue>
    </source>
</reference>
<gene>
    <name evidence="2" type="ORF">COCNU_06G019790</name>
</gene>
<protein>
    <submittedName>
        <fullName evidence="2">Uncharacterized protein</fullName>
    </submittedName>
</protein>
<feature type="compositionally biased region" description="Basic and acidic residues" evidence="1">
    <location>
        <begin position="58"/>
        <end position="83"/>
    </location>
</feature>
<accession>A0A8K0IDQ1</accession>
<organism evidence="2 3">
    <name type="scientific">Cocos nucifera</name>
    <name type="common">Coconut palm</name>
    <dbReference type="NCBI Taxonomy" id="13894"/>
    <lineage>
        <taxon>Eukaryota</taxon>
        <taxon>Viridiplantae</taxon>
        <taxon>Streptophyta</taxon>
        <taxon>Embryophyta</taxon>
        <taxon>Tracheophyta</taxon>
        <taxon>Spermatophyta</taxon>
        <taxon>Magnoliopsida</taxon>
        <taxon>Liliopsida</taxon>
        <taxon>Arecaceae</taxon>
        <taxon>Arecoideae</taxon>
        <taxon>Cocoseae</taxon>
        <taxon>Attaleinae</taxon>
        <taxon>Cocos</taxon>
    </lineage>
</organism>
<sequence length="154" mass="17565">MAEVKSAFGAELMHLKEALGKAKEELALERKRRSSTPYGITFPIARTRTRCIPNRNGKTHELERKREGEEREEEKERGGRKGEEEEERASNSHQRPSDILLRVHPYSAWEEGKLMEAILSSSDVVHPRLKIIGRRRIRIGVGIGIGLKTSNSLR</sequence>
<dbReference type="EMBL" id="CM017877">
    <property type="protein sequence ID" value="KAG1348150.1"/>
    <property type="molecule type" value="Genomic_DNA"/>
</dbReference>
<name>A0A8K0IDQ1_COCNU</name>
<keyword evidence="3" id="KW-1185">Reference proteome</keyword>
<proteinExistence type="predicted"/>
<dbReference type="AlphaFoldDB" id="A0A8K0IDQ1"/>
<dbReference type="Proteomes" id="UP000797356">
    <property type="component" value="Chromosome 6"/>
</dbReference>
<feature type="region of interest" description="Disordered" evidence="1">
    <location>
        <begin position="47"/>
        <end position="97"/>
    </location>
</feature>
<reference evidence="2" key="2">
    <citation type="submission" date="2019-07" db="EMBL/GenBank/DDBJ databases">
        <authorList>
            <person name="Yang Y."/>
            <person name="Bocs S."/>
            <person name="Baudouin L."/>
        </authorList>
    </citation>
    <scope>NUCLEOTIDE SEQUENCE</scope>
    <source>
        <tissue evidence="2">Spear leaf of Hainan Tall coconut</tissue>
    </source>
</reference>
<comment type="caution">
    <text evidence="2">The sequence shown here is derived from an EMBL/GenBank/DDBJ whole genome shotgun (WGS) entry which is preliminary data.</text>
</comment>
<evidence type="ECO:0000313" key="2">
    <source>
        <dbReference type="EMBL" id="KAG1348150.1"/>
    </source>
</evidence>
<evidence type="ECO:0000313" key="3">
    <source>
        <dbReference type="Proteomes" id="UP000797356"/>
    </source>
</evidence>
<evidence type="ECO:0000256" key="1">
    <source>
        <dbReference type="SAM" id="MobiDB-lite"/>
    </source>
</evidence>